<dbReference type="AlphaFoldDB" id="A0A9D2CJS0"/>
<evidence type="ECO:0000313" key="1">
    <source>
        <dbReference type="EMBL" id="HIY88177.1"/>
    </source>
</evidence>
<sequence length="132" mass="15115">MITEQYVSFGTAKLLKKAGFDEVCATFYSSKEGAPVLLHSRNSELEKKHYSRPTQALAARWLREVHGLNISACFNSNTYKSAVKGWFYMREDTNRNDPDSVYCDIQDYESYEAAFEAGLQKALKLIIKNKEQ</sequence>
<accession>A0A9D2CJS0</accession>
<proteinExistence type="predicted"/>
<name>A0A9D2CJS0_9BACE</name>
<comment type="caution">
    <text evidence="1">The sequence shown here is derived from an EMBL/GenBank/DDBJ whole genome shotgun (WGS) entry which is preliminary data.</text>
</comment>
<protein>
    <submittedName>
        <fullName evidence="1">Uncharacterized protein</fullName>
    </submittedName>
</protein>
<organism evidence="1 2">
    <name type="scientific">Candidatus Bacteroides pullicola</name>
    <dbReference type="NCBI Taxonomy" id="2838475"/>
    <lineage>
        <taxon>Bacteria</taxon>
        <taxon>Pseudomonadati</taxon>
        <taxon>Bacteroidota</taxon>
        <taxon>Bacteroidia</taxon>
        <taxon>Bacteroidales</taxon>
        <taxon>Bacteroidaceae</taxon>
        <taxon>Bacteroides</taxon>
    </lineage>
</organism>
<reference evidence="1" key="1">
    <citation type="journal article" date="2021" name="PeerJ">
        <title>Extensive microbial diversity within the chicken gut microbiome revealed by metagenomics and culture.</title>
        <authorList>
            <person name="Gilroy R."/>
            <person name="Ravi A."/>
            <person name="Getino M."/>
            <person name="Pursley I."/>
            <person name="Horton D.L."/>
            <person name="Alikhan N.F."/>
            <person name="Baker D."/>
            <person name="Gharbi K."/>
            <person name="Hall N."/>
            <person name="Watson M."/>
            <person name="Adriaenssens E.M."/>
            <person name="Foster-Nyarko E."/>
            <person name="Jarju S."/>
            <person name="Secka A."/>
            <person name="Antonio M."/>
            <person name="Oren A."/>
            <person name="Chaudhuri R.R."/>
            <person name="La Ragione R."/>
            <person name="Hildebrand F."/>
            <person name="Pallen M.J."/>
        </authorList>
    </citation>
    <scope>NUCLEOTIDE SEQUENCE</scope>
    <source>
        <strain evidence="1">Gambia2-208</strain>
    </source>
</reference>
<gene>
    <name evidence="1" type="ORF">H9824_05680</name>
</gene>
<evidence type="ECO:0000313" key="2">
    <source>
        <dbReference type="Proteomes" id="UP000886851"/>
    </source>
</evidence>
<dbReference type="Proteomes" id="UP000886851">
    <property type="component" value="Unassembled WGS sequence"/>
</dbReference>
<reference evidence="1" key="2">
    <citation type="submission" date="2021-04" db="EMBL/GenBank/DDBJ databases">
        <authorList>
            <person name="Gilroy R."/>
        </authorList>
    </citation>
    <scope>NUCLEOTIDE SEQUENCE</scope>
    <source>
        <strain evidence="1">Gambia2-208</strain>
    </source>
</reference>
<dbReference type="EMBL" id="DXCV01000039">
    <property type="protein sequence ID" value="HIY88177.1"/>
    <property type="molecule type" value="Genomic_DNA"/>
</dbReference>